<dbReference type="OrthoDB" id="3945418at2759"/>
<dbReference type="PRINTS" id="PR00463">
    <property type="entry name" value="EP450I"/>
</dbReference>
<feature type="binding site" description="axial binding residue" evidence="7">
    <location>
        <position position="448"/>
    </location>
    <ligand>
        <name>heme</name>
        <dbReference type="ChEBI" id="CHEBI:30413"/>
    </ligand>
    <ligandPart>
        <name>Fe</name>
        <dbReference type="ChEBI" id="CHEBI:18248"/>
    </ligandPart>
</feature>
<dbReference type="SUPFAM" id="SSF48264">
    <property type="entry name" value="Cytochrome P450"/>
    <property type="match status" value="1"/>
</dbReference>
<dbReference type="RefSeq" id="XP_018066949.1">
    <property type="nucleotide sequence ID" value="XM_018211033.1"/>
</dbReference>
<keyword evidence="9" id="KW-0472">Membrane</keyword>
<keyword evidence="9" id="KW-0812">Transmembrane</keyword>
<dbReference type="GO" id="GO:0005506">
    <property type="term" value="F:iron ion binding"/>
    <property type="evidence" value="ECO:0007669"/>
    <property type="project" value="InterPro"/>
</dbReference>
<sequence length="507" mass="57800">MEILTALLLSWPYIVGSATVYFTTLIFYRLFLHPLAKFPGPKVAAITRYYEAYYDIVQNGQYIFRIQELHKKYGPIIRISPYELHILDSAFYEKLYCQEGRWEKYSWAYDAFGVKDSIISTANHELHKARRQPLDAYFSKTKVANQQALILRNLEKLCSRLSKVSGSRKPINLGAALSAFTRDVSTEFMIGKSYNDLDHEDFNIALTNMTTTGFGFIWRMTKHITWFGPAMKAIPFDWAMKLSNDDTKAFLSMLRTSEQDTKELMAAATSPSPDEKAQRTIVHEIMDSSLPTSDKSFERVAGDVATVTSAGFETTSSALRLIIYHVFSKPDILQRLRTELATLGSADKFEWRRLEQLSYLTSVLMEGLRMSPGVVSRLARIAPDRDIMYKEWVIPAGTPVGMSVLTLHMDKTLYPDPRHFDPDRWMDLEVRKRADKVFAPFSKGTRMCIGMYLAWAEMYLVLATLVQQFNFEFEGASAKDFVCSSDEFSPGTSSLAVLKVFVTPYEG</sequence>
<evidence type="ECO:0000256" key="4">
    <source>
        <dbReference type="ARBA" id="ARBA00023002"/>
    </source>
</evidence>
<dbReference type="InterPro" id="IPR001128">
    <property type="entry name" value="Cyt_P450"/>
</dbReference>
<dbReference type="GO" id="GO:0020037">
    <property type="term" value="F:heme binding"/>
    <property type="evidence" value="ECO:0007669"/>
    <property type="project" value="InterPro"/>
</dbReference>
<evidence type="ECO:0000256" key="5">
    <source>
        <dbReference type="ARBA" id="ARBA00023004"/>
    </source>
</evidence>
<evidence type="ECO:0000256" key="6">
    <source>
        <dbReference type="ARBA" id="ARBA00023033"/>
    </source>
</evidence>
<dbReference type="Pfam" id="PF00067">
    <property type="entry name" value="p450"/>
    <property type="match status" value="1"/>
</dbReference>
<evidence type="ECO:0000256" key="1">
    <source>
        <dbReference type="ARBA" id="ARBA00001971"/>
    </source>
</evidence>
<comment type="cofactor">
    <cofactor evidence="1 7">
        <name>heme</name>
        <dbReference type="ChEBI" id="CHEBI:30413"/>
    </cofactor>
</comment>
<name>A0A194WY32_MOLSC</name>
<evidence type="ECO:0000313" key="11">
    <source>
        <dbReference type="Proteomes" id="UP000070700"/>
    </source>
</evidence>
<dbReference type="KEGG" id="psco:LY89DRAFT_623778"/>
<keyword evidence="7 8" id="KW-0349">Heme</keyword>
<dbReference type="PANTHER" id="PTHR24305:SF157">
    <property type="entry name" value="N-ACETYLTRYPTOPHAN 6-HYDROXYLASE IVOC-RELATED"/>
    <property type="match status" value="1"/>
</dbReference>
<dbReference type="PRINTS" id="PR00385">
    <property type="entry name" value="P450"/>
</dbReference>
<dbReference type="EMBL" id="KQ947424">
    <property type="protein sequence ID" value="KUJ12594.1"/>
    <property type="molecule type" value="Genomic_DNA"/>
</dbReference>
<evidence type="ECO:0000256" key="8">
    <source>
        <dbReference type="RuleBase" id="RU000461"/>
    </source>
</evidence>
<dbReference type="InterPro" id="IPR036396">
    <property type="entry name" value="Cyt_P450_sf"/>
</dbReference>
<dbReference type="PANTHER" id="PTHR24305">
    <property type="entry name" value="CYTOCHROME P450"/>
    <property type="match status" value="1"/>
</dbReference>
<reference evidence="10 11" key="1">
    <citation type="submission" date="2015-10" db="EMBL/GenBank/DDBJ databases">
        <title>Full genome of DAOMC 229536 Phialocephala scopiformis, a fungal endophyte of spruce producing the potent anti-insectan compound rugulosin.</title>
        <authorList>
            <consortium name="DOE Joint Genome Institute"/>
            <person name="Walker A.K."/>
            <person name="Frasz S.L."/>
            <person name="Seifert K.A."/>
            <person name="Miller J.D."/>
            <person name="Mondo S.J."/>
            <person name="Labutti K."/>
            <person name="Lipzen A."/>
            <person name="Dockter R."/>
            <person name="Kennedy M."/>
            <person name="Grigoriev I.V."/>
            <person name="Spatafora J.W."/>
        </authorList>
    </citation>
    <scope>NUCLEOTIDE SEQUENCE [LARGE SCALE GENOMIC DNA]</scope>
    <source>
        <strain evidence="10 11">CBS 120377</strain>
    </source>
</reference>
<keyword evidence="5 7" id="KW-0408">Iron</keyword>
<evidence type="ECO:0000256" key="9">
    <source>
        <dbReference type="SAM" id="Phobius"/>
    </source>
</evidence>
<dbReference type="CDD" id="cd11062">
    <property type="entry name" value="CYP58-like"/>
    <property type="match status" value="1"/>
</dbReference>
<evidence type="ECO:0000256" key="7">
    <source>
        <dbReference type="PIRSR" id="PIRSR602401-1"/>
    </source>
</evidence>
<dbReference type="Gene3D" id="1.10.630.10">
    <property type="entry name" value="Cytochrome P450"/>
    <property type="match status" value="1"/>
</dbReference>
<accession>A0A194WY32</accession>
<feature type="transmembrane region" description="Helical" evidence="9">
    <location>
        <begin position="12"/>
        <end position="32"/>
    </location>
</feature>
<gene>
    <name evidence="10" type="ORF">LY89DRAFT_623778</name>
</gene>
<dbReference type="InterPro" id="IPR002401">
    <property type="entry name" value="Cyt_P450_E_grp-I"/>
</dbReference>
<keyword evidence="9" id="KW-1133">Transmembrane helix</keyword>
<organism evidence="10 11">
    <name type="scientific">Mollisia scopiformis</name>
    <name type="common">Conifer needle endophyte fungus</name>
    <name type="synonym">Phialocephala scopiformis</name>
    <dbReference type="NCBI Taxonomy" id="149040"/>
    <lineage>
        <taxon>Eukaryota</taxon>
        <taxon>Fungi</taxon>
        <taxon>Dikarya</taxon>
        <taxon>Ascomycota</taxon>
        <taxon>Pezizomycotina</taxon>
        <taxon>Leotiomycetes</taxon>
        <taxon>Helotiales</taxon>
        <taxon>Mollisiaceae</taxon>
        <taxon>Mollisia</taxon>
    </lineage>
</organism>
<dbReference type="InterPro" id="IPR050121">
    <property type="entry name" value="Cytochrome_P450_monoxygenase"/>
</dbReference>
<keyword evidence="4 8" id="KW-0560">Oxidoreductase</keyword>
<dbReference type="GO" id="GO:0004497">
    <property type="term" value="F:monooxygenase activity"/>
    <property type="evidence" value="ECO:0007669"/>
    <property type="project" value="UniProtKB-KW"/>
</dbReference>
<dbReference type="Proteomes" id="UP000070700">
    <property type="component" value="Unassembled WGS sequence"/>
</dbReference>
<protein>
    <submittedName>
        <fullName evidence="10">Cytochrome P450</fullName>
    </submittedName>
</protein>
<evidence type="ECO:0000256" key="3">
    <source>
        <dbReference type="ARBA" id="ARBA00022723"/>
    </source>
</evidence>
<dbReference type="GO" id="GO:0016705">
    <property type="term" value="F:oxidoreductase activity, acting on paired donors, with incorporation or reduction of molecular oxygen"/>
    <property type="evidence" value="ECO:0007669"/>
    <property type="project" value="InterPro"/>
</dbReference>
<dbReference type="STRING" id="149040.A0A194WY32"/>
<dbReference type="PROSITE" id="PS00086">
    <property type="entry name" value="CYTOCHROME_P450"/>
    <property type="match status" value="1"/>
</dbReference>
<keyword evidence="6 8" id="KW-0503">Monooxygenase</keyword>
<proteinExistence type="inferred from homology"/>
<comment type="similarity">
    <text evidence="2 8">Belongs to the cytochrome P450 family.</text>
</comment>
<evidence type="ECO:0000313" key="10">
    <source>
        <dbReference type="EMBL" id="KUJ12594.1"/>
    </source>
</evidence>
<keyword evidence="3 7" id="KW-0479">Metal-binding</keyword>
<dbReference type="GeneID" id="28820759"/>
<dbReference type="InParanoid" id="A0A194WY32"/>
<evidence type="ECO:0000256" key="2">
    <source>
        <dbReference type="ARBA" id="ARBA00010617"/>
    </source>
</evidence>
<dbReference type="AlphaFoldDB" id="A0A194WY32"/>
<keyword evidence="11" id="KW-1185">Reference proteome</keyword>
<dbReference type="InterPro" id="IPR017972">
    <property type="entry name" value="Cyt_P450_CS"/>
</dbReference>